<proteinExistence type="predicted"/>
<dbReference type="InterPro" id="IPR028994">
    <property type="entry name" value="Integrin_alpha_N"/>
</dbReference>
<dbReference type="InterPro" id="IPR004843">
    <property type="entry name" value="Calcineurin-like_PHP"/>
</dbReference>
<name>A0A2Y9AL39_9MICO</name>
<dbReference type="SUPFAM" id="SSF49899">
    <property type="entry name" value="Concanavalin A-like lectins/glucanases"/>
    <property type="match status" value="1"/>
</dbReference>
<keyword evidence="4" id="KW-1185">Reference proteome</keyword>
<dbReference type="Gene3D" id="3.60.21.10">
    <property type="match status" value="1"/>
</dbReference>
<feature type="domain" description="Calcineurin-like phosphoesterase" evidence="2">
    <location>
        <begin position="47"/>
        <end position="263"/>
    </location>
</feature>
<dbReference type="PROSITE" id="PS51318">
    <property type="entry name" value="TAT"/>
    <property type="match status" value="1"/>
</dbReference>
<dbReference type="EMBL" id="UETB01000012">
    <property type="protein sequence ID" value="SSA45171.1"/>
    <property type="molecule type" value="Genomic_DNA"/>
</dbReference>
<reference evidence="3 4" key="1">
    <citation type="submission" date="2016-10" db="EMBL/GenBank/DDBJ databases">
        <authorList>
            <person name="Cai Z."/>
        </authorList>
    </citation>
    <scope>NUCLEOTIDE SEQUENCE [LARGE SCALE GENOMIC DNA]</scope>
    <source>
        <strain evidence="3 4">CGMCC 1.10826</strain>
    </source>
</reference>
<evidence type="ECO:0000313" key="3">
    <source>
        <dbReference type="EMBL" id="SSA45171.1"/>
    </source>
</evidence>
<dbReference type="Pfam" id="PF00149">
    <property type="entry name" value="Metallophos"/>
    <property type="match status" value="1"/>
</dbReference>
<dbReference type="InterPro" id="IPR029052">
    <property type="entry name" value="Metallo-depent_PP-like"/>
</dbReference>
<dbReference type="Proteomes" id="UP000250222">
    <property type="component" value="Unassembled WGS sequence"/>
</dbReference>
<dbReference type="InterPro" id="IPR051918">
    <property type="entry name" value="STPP_CPPED1"/>
</dbReference>
<dbReference type="AlphaFoldDB" id="A0A2Y9AL39"/>
<feature type="chain" id="PRO_5038685279" evidence="1">
    <location>
        <begin position="26"/>
        <end position="994"/>
    </location>
</feature>
<organism evidence="3 4">
    <name type="scientific">Georgenia satyanarayanai</name>
    <dbReference type="NCBI Taxonomy" id="860221"/>
    <lineage>
        <taxon>Bacteria</taxon>
        <taxon>Bacillati</taxon>
        <taxon>Actinomycetota</taxon>
        <taxon>Actinomycetes</taxon>
        <taxon>Micrococcales</taxon>
        <taxon>Bogoriellaceae</taxon>
        <taxon>Georgenia</taxon>
    </lineage>
</organism>
<sequence length="994" mass="106493">MRHRRRLTSSLCAAAVLAASGALVAAPTAAAPAPAPADTGSRFTLAVLPDTQFYSRYAFDQFEPRYGTNPFAVQTEWLVDVRDELNIPFVAHLGDVVDRAGVTSEWQAADAAMATLDDGGLPYSVLPGNHDVRNSDDRLTDRDYDLGEEPYLDWFTPERAAAQPTEGGTDETGLNQYQVFEAEGQQYLVLALAWRISDETVAWAEQVMAEHPTLPTILTTHSLISVASDGVSPVDTAYGEELWDALIADNDQIFLTFNGHFHGSTYRTRTNDAGNDVTQVLMDHQMAYDGGNGYLGLVEFDLDSDQIVVQTASPWVVSKDEDVLTAYDQPFLDGPTQQYTIDIDFAERFSGFAPDFAAGDGEYPSLSQRARDILLDGFEGTPPVVTEQPGSSADFVDVEGTVAHWRPSESDPDDGGVLGENATVADISGAGDDLHRVPLAESGSGTAEVGDVRISDDAHAFSSDGAAVCFDDADRTTGRFSYLSTEADAAVNDVVLDDGYTIETFVKVSEDWTVDANQWSKALVRSGNRSTLEGMPWSQWDFTASPAALGISNLKEFQRTEVPAETTRGDRTAWSGEILLDRWVHVALVNDVDAESTTMYVDGAPVLRNATGTGGMSFNEGMPWILGADWVDDAATNGWNGCLGETRIVDRPTGADEWLTARPDLDEGFTVTTGELEVDRGATLPTLTGTGLAGATVHVDGEAGGEAVVAGDGTWALALEATGTALGRGTYELEVTQGFGERRSAPRGAVLSVVDPDVTVPPAAPSAEFHLSNTWKGSTDAHFLYGRWADEVLIGDWDGDGRDTVAVRRDNVFHVSNAQRGGDADVVLTYGRPGDVVLVGDWDGDGTDTFAVRRDATYHVRNSLRGGDADAVVTYGRPGDVVLVGDWDGDGADTFAVRRGAAYHVRNTVTGGDADVAFTYGRRADVTLAGDWDGNGTDTLAVQRGRTYHVLNALRGGEPDTVVTFGREGDEVHVGDWDANGTDTLGIRRAASRG</sequence>
<accession>A0A2Y9AL39</accession>
<evidence type="ECO:0000256" key="1">
    <source>
        <dbReference type="SAM" id="SignalP"/>
    </source>
</evidence>
<evidence type="ECO:0000259" key="2">
    <source>
        <dbReference type="Pfam" id="PF00149"/>
    </source>
</evidence>
<dbReference type="GO" id="GO:0005975">
    <property type="term" value="P:carbohydrate metabolic process"/>
    <property type="evidence" value="ECO:0007669"/>
    <property type="project" value="UniProtKB-ARBA"/>
</dbReference>
<dbReference type="InterPro" id="IPR013783">
    <property type="entry name" value="Ig-like_fold"/>
</dbReference>
<protein>
    <submittedName>
        <fullName evidence="3">Calcineurin-like phosphoesterase</fullName>
    </submittedName>
</protein>
<feature type="signal peptide" evidence="1">
    <location>
        <begin position="1"/>
        <end position="25"/>
    </location>
</feature>
<dbReference type="Gene3D" id="2.60.40.10">
    <property type="entry name" value="Immunoglobulins"/>
    <property type="match status" value="1"/>
</dbReference>
<dbReference type="Gene3D" id="2.60.120.200">
    <property type="match status" value="1"/>
</dbReference>
<dbReference type="InterPro" id="IPR006311">
    <property type="entry name" value="TAT_signal"/>
</dbReference>
<keyword evidence="1" id="KW-0732">Signal</keyword>
<dbReference type="InterPro" id="IPR013320">
    <property type="entry name" value="ConA-like_dom_sf"/>
</dbReference>
<dbReference type="GO" id="GO:0016787">
    <property type="term" value="F:hydrolase activity"/>
    <property type="evidence" value="ECO:0007669"/>
    <property type="project" value="InterPro"/>
</dbReference>
<dbReference type="SUPFAM" id="SSF56300">
    <property type="entry name" value="Metallo-dependent phosphatases"/>
    <property type="match status" value="1"/>
</dbReference>
<gene>
    <name evidence="3" type="ORF">SAMN05216184_11230</name>
</gene>
<evidence type="ECO:0000313" key="4">
    <source>
        <dbReference type="Proteomes" id="UP000250222"/>
    </source>
</evidence>
<dbReference type="PANTHER" id="PTHR43143">
    <property type="entry name" value="METALLOPHOSPHOESTERASE, CALCINEURIN SUPERFAMILY"/>
    <property type="match status" value="1"/>
</dbReference>
<dbReference type="PANTHER" id="PTHR43143:SF5">
    <property type="entry name" value="SECRETED PROTEIN"/>
    <property type="match status" value="1"/>
</dbReference>
<dbReference type="SUPFAM" id="SSF69318">
    <property type="entry name" value="Integrin alpha N-terminal domain"/>
    <property type="match status" value="1"/>
</dbReference>